<dbReference type="GO" id="GO:0004859">
    <property type="term" value="F:phospholipase inhibitor activity"/>
    <property type="evidence" value="ECO:0007669"/>
    <property type="project" value="InterPro"/>
</dbReference>
<sequence length="67" mass="6973">MKTPLLFCLLSALLETGEIKSPAVFKSCVSSSQCRLSPLSMTFGNGISVTTIIACCVGRACKTASVT</sequence>
<evidence type="ECO:0000256" key="5">
    <source>
        <dbReference type="SAM" id="SignalP"/>
    </source>
</evidence>
<accession>A0A9D3XHB1</accession>
<feature type="chain" id="PRO_5039066177" description="Phospholipase A2 inhibitor N-terminal domain-containing protein" evidence="5">
    <location>
        <begin position="20"/>
        <end position="67"/>
    </location>
</feature>
<reference evidence="7" key="1">
    <citation type="submission" date="2021-09" db="EMBL/GenBank/DDBJ databases">
        <title>The genome of Mauremys mutica provides insights into the evolution of semi-aquatic lifestyle.</title>
        <authorList>
            <person name="Gong S."/>
            <person name="Gao Y."/>
        </authorList>
    </citation>
    <scope>NUCLEOTIDE SEQUENCE</scope>
    <source>
        <strain evidence="7">MM-2020</strain>
        <tissue evidence="7">Muscle</tissue>
    </source>
</reference>
<dbReference type="EMBL" id="JAHDVG010000471">
    <property type="protein sequence ID" value="KAH1179947.1"/>
    <property type="molecule type" value="Genomic_DNA"/>
</dbReference>
<keyword evidence="3" id="KW-0964">Secreted</keyword>
<dbReference type="Proteomes" id="UP000827986">
    <property type="component" value="Unassembled WGS sequence"/>
</dbReference>
<dbReference type="Pfam" id="PF02988">
    <property type="entry name" value="PLA2_inh"/>
    <property type="match status" value="1"/>
</dbReference>
<evidence type="ECO:0000313" key="7">
    <source>
        <dbReference type="EMBL" id="KAH1179947.1"/>
    </source>
</evidence>
<keyword evidence="5" id="KW-0732">Signal</keyword>
<proteinExistence type="inferred from homology"/>
<keyword evidence="4" id="KW-1015">Disulfide bond</keyword>
<gene>
    <name evidence="7" type="ORF">KIL84_005997</name>
</gene>
<comment type="subcellular location">
    <subcellularLocation>
        <location evidence="1">Secreted</location>
    </subcellularLocation>
</comment>
<protein>
    <recommendedName>
        <fullName evidence="6">Phospholipase A2 inhibitor N-terminal domain-containing protein</fullName>
    </recommendedName>
</protein>
<dbReference type="GO" id="GO:0005576">
    <property type="term" value="C:extracellular region"/>
    <property type="evidence" value="ECO:0007669"/>
    <property type="project" value="UniProtKB-SubCell"/>
</dbReference>
<name>A0A9D3XHB1_9SAUR</name>
<feature type="domain" description="Phospholipase A2 inhibitor N-terminal" evidence="6">
    <location>
        <begin position="23"/>
        <end position="63"/>
    </location>
</feature>
<keyword evidence="8" id="KW-1185">Reference proteome</keyword>
<comment type="similarity">
    <text evidence="2">Belongs to the CNF-like-inhibitor family.</text>
</comment>
<evidence type="ECO:0000256" key="2">
    <source>
        <dbReference type="ARBA" id="ARBA00006570"/>
    </source>
</evidence>
<evidence type="ECO:0000256" key="1">
    <source>
        <dbReference type="ARBA" id="ARBA00004613"/>
    </source>
</evidence>
<evidence type="ECO:0000259" key="6">
    <source>
        <dbReference type="Pfam" id="PF02988"/>
    </source>
</evidence>
<feature type="non-terminal residue" evidence="7">
    <location>
        <position position="67"/>
    </location>
</feature>
<feature type="signal peptide" evidence="5">
    <location>
        <begin position="1"/>
        <end position="19"/>
    </location>
</feature>
<evidence type="ECO:0000256" key="3">
    <source>
        <dbReference type="ARBA" id="ARBA00022525"/>
    </source>
</evidence>
<dbReference type="AlphaFoldDB" id="A0A9D3XHB1"/>
<organism evidence="7 8">
    <name type="scientific">Mauremys mutica</name>
    <name type="common">yellowpond turtle</name>
    <dbReference type="NCBI Taxonomy" id="74926"/>
    <lineage>
        <taxon>Eukaryota</taxon>
        <taxon>Metazoa</taxon>
        <taxon>Chordata</taxon>
        <taxon>Craniata</taxon>
        <taxon>Vertebrata</taxon>
        <taxon>Euteleostomi</taxon>
        <taxon>Archelosauria</taxon>
        <taxon>Testudinata</taxon>
        <taxon>Testudines</taxon>
        <taxon>Cryptodira</taxon>
        <taxon>Durocryptodira</taxon>
        <taxon>Testudinoidea</taxon>
        <taxon>Geoemydidae</taxon>
        <taxon>Geoemydinae</taxon>
        <taxon>Mauremys</taxon>
    </lineage>
</organism>
<dbReference type="InterPro" id="IPR004126">
    <property type="entry name" value="PLipase_A2_inh_N"/>
</dbReference>
<evidence type="ECO:0000256" key="4">
    <source>
        <dbReference type="ARBA" id="ARBA00023157"/>
    </source>
</evidence>
<evidence type="ECO:0000313" key="8">
    <source>
        <dbReference type="Proteomes" id="UP000827986"/>
    </source>
</evidence>
<comment type="caution">
    <text evidence="7">The sequence shown here is derived from an EMBL/GenBank/DDBJ whole genome shotgun (WGS) entry which is preliminary data.</text>
</comment>